<feature type="transmembrane region" description="Helical" evidence="1">
    <location>
        <begin position="72"/>
        <end position="90"/>
    </location>
</feature>
<evidence type="ECO:0000313" key="2">
    <source>
        <dbReference type="EMBL" id="AFZ80708.1"/>
    </source>
</evidence>
<gene>
    <name evidence="2" type="ORF">BEWA_001150</name>
</gene>
<feature type="transmembrane region" description="Helical" evidence="1">
    <location>
        <begin position="97"/>
        <end position="117"/>
    </location>
</feature>
<dbReference type="OrthoDB" id="361188at2759"/>
<dbReference type="EMBL" id="CP001670">
    <property type="protein sequence ID" value="AFZ80708.1"/>
    <property type="molecule type" value="Genomic_DNA"/>
</dbReference>
<dbReference type="VEuPathDB" id="PiroplasmaDB:BEWA_001150"/>
<keyword evidence="1" id="KW-1133">Transmembrane helix</keyword>
<keyword evidence="3" id="KW-1185">Reference proteome</keyword>
<keyword evidence="1" id="KW-0472">Membrane</keyword>
<organism evidence="2 3">
    <name type="scientific">Theileria equi strain WA</name>
    <dbReference type="NCBI Taxonomy" id="1537102"/>
    <lineage>
        <taxon>Eukaryota</taxon>
        <taxon>Sar</taxon>
        <taxon>Alveolata</taxon>
        <taxon>Apicomplexa</taxon>
        <taxon>Aconoidasida</taxon>
        <taxon>Piroplasmida</taxon>
        <taxon>Theileriidae</taxon>
        <taxon>Theileria</taxon>
    </lineage>
</organism>
<dbReference type="Proteomes" id="UP000031512">
    <property type="component" value="Chromosome 3"/>
</dbReference>
<dbReference type="GeneID" id="15806318"/>
<evidence type="ECO:0000256" key="1">
    <source>
        <dbReference type="SAM" id="Phobius"/>
    </source>
</evidence>
<dbReference type="RefSeq" id="XP_004830374.1">
    <property type="nucleotide sequence ID" value="XM_004830317.1"/>
</dbReference>
<feature type="transmembrane region" description="Helical" evidence="1">
    <location>
        <begin position="123"/>
        <end position="142"/>
    </location>
</feature>
<name>L0AZL7_THEEQ</name>
<protein>
    <submittedName>
        <fullName evidence="2">Uncharacterized protein</fullName>
    </submittedName>
</protein>
<keyword evidence="1" id="KW-0812">Transmembrane</keyword>
<dbReference type="AlphaFoldDB" id="L0AZL7"/>
<dbReference type="KEGG" id="beq:BEWA_001150"/>
<evidence type="ECO:0000313" key="3">
    <source>
        <dbReference type="Proteomes" id="UP000031512"/>
    </source>
</evidence>
<accession>L0AZL7</accession>
<reference evidence="2 3" key="1">
    <citation type="journal article" date="2012" name="BMC Genomics">
        <title>Comparative genomic analysis and phylogenetic position of Theileria equi.</title>
        <authorList>
            <person name="Kappmeyer L.S."/>
            <person name="Thiagarajan M."/>
            <person name="Herndon D.R."/>
            <person name="Ramsay J.D."/>
            <person name="Caler E."/>
            <person name="Djikeng A."/>
            <person name="Gillespie J.J."/>
            <person name="Lau A.O."/>
            <person name="Roalson E.H."/>
            <person name="Silva J.C."/>
            <person name="Silva M.G."/>
            <person name="Suarez C.E."/>
            <person name="Ueti M.W."/>
            <person name="Nene V.M."/>
            <person name="Mealey R.H."/>
            <person name="Knowles D.P."/>
            <person name="Brayton K.A."/>
        </authorList>
    </citation>
    <scope>NUCLEOTIDE SEQUENCE [LARGE SCALE GENOMIC DNA]</scope>
    <source>
        <strain evidence="2 3">WA</strain>
    </source>
</reference>
<sequence length="185" mass="20811">MWVSSSKLRMAIAKSKKAKEKGEDENEDFRKGIHDTHKYVFMFIAYCMAPISGVTLLLESVFHCENIANKCYLSYIITGSISTITSLMCLKMSFTALVIYFWLLMPILVLFVPVIYFGNGQTAKTIFIILCGVAGILEAPILSKHISDIKAIPKLCSLNSIFRLPIWVDLHGTVPANHGAYYRHQ</sequence>
<feature type="transmembrane region" description="Helical" evidence="1">
    <location>
        <begin position="39"/>
        <end position="60"/>
    </location>
</feature>
<proteinExistence type="predicted"/>